<name>A0AAW1S2S3_9CHLO</name>
<evidence type="ECO:0000313" key="2">
    <source>
        <dbReference type="Proteomes" id="UP001438707"/>
    </source>
</evidence>
<dbReference type="Gene3D" id="3.50.50.60">
    <property type="entry name" value="FAD/NAD(P)-binding domain"/>
    <property type="match status" value="1"/>
</dbReference>
<comment type="caution">
    <text evidence="1">The sequence shown here is derived from an EMBL/GenBank/DDBJ whole genome shotgun (WGS) entry which is preliminary data.</text>
</comment>
<dbReference type="InterPro" id="IPR036188">
    <property type="entry name" value="FAD/NAD-bd_sf"/>
</dbReference>
<protein>
    <recommendedName>
        <fullName evidence="3">FAD-binding domain-containing protein</fullName>
    </recommendedName>
</protein>
<reference evidence="1 2" key="1">
    <citation type="journal article" date="2024" name="Nat. Commun.">
        <title>Phylogenomics reveals the evolutionary origins of lichenization in chlorophyte algae.</title>
        <authorList>
            <person name="Puginier C."/>
            <person name="Libourel C."/>
            <person name="Otte J."/>
            <person name="Skaloud P."/>
            <person name="Haon M."/>
            <person name="Grisel S."/>
            <person name="Petersen M."/>
            <person name="Berrin J.G."/>
            <person name="Delaux P.M."/>
            <person name="Dal Grande F."/>
            <person name="Keller J."/>
        </authorList>
    </citation>
    <scope>NUCLEOTIDE SEQUENCE [LARGE SCALE GENOMIC DNA]</scope>
    <source>
        <strain evidence="1 2">SAG 2145</strain>
    </source>
</reference>
<dbReference type="AlphaFoldDB" id="A0AAW1S2S3"/>
<dbReference type="Pfam" id="PF04820">
    <property type="entry name" value="Trp_halogenase"/>
    <property type="match status" value="1"/>
</dbReference>
<sequence>MDKETGRCVIIGGSIAGTLAAAAAATVFKSVLVLDRDKLEASVEVLKQPNTSFESLSEEARQHRSVQQGLQMHGLLAGGGAAFERLLPGFKQQCINSGAKYMADDVQVGKQISMAFGRQQMVQMPCPEGYSLLLATRVLFERCARATLLEQNENVRFCSSHKVEDLLYDEASGSVRGVRLASGEELPAEFVVDTTGGRSHAVVKFLEEKCGQKVNFVKFDVGLNYHTRFFKMPEKVLQMPQSERVHFSMCAPRAPDTDSGLVMMVEGNMYQALVSRMNRQKCGSSVDDFLAVLKGLPVQGPYNAVKDAEAIGPSFDYLGAQGTVRHFYEHCNMPESYVVLGDALAHLNPRFGSGMSAASFQAEMLRDQLAEAAAAARARSPNAALTSADLRGYSNKVQQQAAKAVELPYTLVRDGDLQYDFCTGPRSSSSIQSFMGAYINAIQDLLPRSPEVASTWMTVSAFLKPPSHLFKPVVMRKVLAHLLAQQWSATSTVMRLCMLAASMLLSVVLLKGVRATRIQ</sequence>
<evidence type="ECO:0008006" key="3">
    <source>
        <dbReference type="Google" id="ProtNLM"/>
    </source>
</evidence>
<dbReference type="PANTHER" id="PTHR43422:SF3">
    <property type="entry name" value="THIAMINE THIAZOLE SYNTHASE"/>
    <property type="match status" value="1"/>
</dbReference>
<keyword evidence="2" id="KW-1185">Reference proteome</keyword>
<organism evidence="1 2">
    <name type="scientific">Apatococcus lobatus</name>
    <dbReference type="NCBI Taxonomy" id="904363"/>
    <lineage>
        <taxon>Eukaryota</taxon>
        <taxon>Viridiplantae</taxon>
        <taxon>Chlorophyta</taxon>
        <taxon>core chlorophytes</taxon>
        <taxon>Trebouxiophyceae</taxon>
        <taxon>Chlorellales</taxon>
        <taxon>Chlorellaceae</taxon>
        <taxon>Apatococcus</taxon>
    </lineage>
</organism>
<proteinExistence type="predicted"/>
<dbReference type="PANTHER" id="PTHR43422">
    <property type="entry name" value="THIAMINE THIAZOLE SYNTHASE"/>
    <property type="match status" value="1"/>
</dbReference>
<evidence type="ECO:0000313" key="1">
    <source>
        <dbReference type="EMBL" id="KAK9840142.1"/>
    </source>
</evidence>
<dbReference type="Proteomes" id="UP001438707">
    <property type="component" value="Unassembled WGS sequence"/>
</dbReference>
<gene>
    <name evidence="1" type="ORF">WJX74_004084</name>
</gene>
<dbReference type="InterPro" id="IPR006905">
    <property type="entry name" value="Flavin_halogenase"/>
</dbReference>
<accession>A0AAW1S2S3</accession>
<dbReference type="EMBL" id="JALJOS010000004">
    <property type="protein sequence ID" value="KAK9840142.1"/>
    <property type="molecule type" value="Genomic_DNA"/>
</dbReference>
<dbReference type="SUPFAM" id="SSF51905">
    <property type="entry name" value="FAD/NAD(P)-binding domain"/>
    <property type="match status" value="1"/>
</dbReference>
<dbReference type="GO" id="GO:0004497">
    <property type="term" value="F:monooxygenase activity"/>
    <property type="evidence" value="ECO:0007669"/>
    <property type="project" value="InterPro"/>
</dbReference>